<evidence type="ECO:0000313" key="3">
    <source>
        <dbReference type="Proteomes" id="UP000319663"/>
    </source>
</evidence>
<evidence type="ECO:0000259" key="1">
    <source>
        <dbReference type="SMART" id="SM00358"/>
    </source>
</evidence>
<dbReference type="Proteomes" id="UP000319663">
    <property type="component" value="Unassembled WGS sequence"/>
</dbReference>
<proteinExistence type="predicted"/>
<feature type="domain" description="DRBM" evidence="1">
    <location>
        <begin position="219"/>
        <end position="282"/>
    </location>
</feature>
<dbReference type="Gene3D" id="3.30.160.20">
    <property type="match status" value="1"/>
</dbReference>
<comment type="caution">
    <text evidence="2">The sequence shown here is derived from an EMBL/GenBank/DDBJ whole genome shotgun (WGS) entry which is preliminary data.</text>
</comment>
<protein>
    <recommendedName>
        <fullName evidence="1">DRBM domain-containing protein</fullName>
    </recommendedName>
</protein>
<dbReference type="SMART" id="SM00358">
    <property type="entry name" value="DSRM"/>
    <property type="match status" value="1"/>
</dbReference>
<reference evidence="2 3" key="1">
    <citation type="submission" date="2019-06" db="EMBL/GenBank/DDBJ databases">
        <title>Wine fermentation using esterase from Monascus purpureus.</title>
        <authorList>
            <person name="Geng C."/>
            <person name="Zhang Y."/>
        </authorList>
    </citation>
    <scope>NUCLEOTIDE SEQUENCE [LARGE SCALE GENOMIC DNA]</scope>
    <source>
        <strain evidence="2">HQ1</strain>
    </source>
</reference>
<dbReference type="AlphaFoldDB" id="A0A507QKR3"/>
<name>A0A507QKR3_MONPU</name>
<sequence length="284" mass="30585">MASQDNSLLSDNVRARYTWLGRFQLQSIVAQFLVENASPDTSITSLKESHSRLLSRDLMFPDVCRYLSLRYTFPKCDCSAKEELYLFLGKTAGESPAAKMADVQATLLTYLEKLLLLYLRSGNDPRKGASGLGEGLASVTKRSRLSVPVGTGTETVTATAIANPGVGKGELYSASPQPSGQYSMDATAVLAAASTGAAAFSLADGSSVLMGTSTSVAQYTVQLKERGDREGVVPVYKEKMQQEYPPLWQVDATYRSTVGTGRAKSKKEAKHLASRDVLAKLGYL</sequence>
<gene>
    <name evidence="2" type="ORF">MPDQ_002322</name>
</gene>
<dbReference type="EMBL" id="VIFY01000170">
    <property type="protein sequence ID" value="TQB69139.1"/>
    <property type="molecule type" value="Genomic_DNA"/>
</dbReference>
<dbReference type="Pfam" id="PF00035">
    <property type="entry name" value="dsrm"/>
    <property type="match status" value="1"/>
</dbReference>
<keyword evidence="3" id="KW-1185">Reference proteome</keyword>
<evidence type="ECO:0000313" key="2">
    <source>
        <dbReference type="EMBL" id="TQB69139.1"/>
    </source>
</evidence>
<dbReference type="SUPFAM" id="SSF54768">
    <property type="entry name" value="dsRNA-binding domain-like"/>
    <property type="match status" value="1"/>
</dbReference>
<accession>A0A507QKR3</accession>
<dbReference type="InterPro" id="IPR014720">
    <property type="entry name" value="dsRBD_dom"/>
</dbReference>
<organism evidence="2 3">
    <name type="scientific">Monascus purpureus</name>
    <name type="common">Red mold</name>
    <name type="synonym">Monascus anka</name>
    <dbReference type="NCBI Taxonomy" id="5098"/>
    <lineage>
        <taxon>Eukaryota</taxon>
        <taxon>Fungi</taxon>
        <taxon>Dikarya</taxon>
        <taxon>Ascomycota</taxon>
        <taxon>Pezizomycotina</taxon>
        <taxon>Eurotiomycetes</taxon>
        <taxon>Eurotiomycetidae</taxon>
        <taxon>Eurotiales</taxon>
        <taxon>Aspergillaceae</taxon>
        <taxon>Monascus</taxon>
    </lineage>
</organism>